<name>A0ABT7UQS2_9FIRM</name>
<organism evidence="2 3">
    <name type="scientific">Allofournierella massiliensis</name>
    <dbReference type="NCBI Taxonomy" id="1650663"/>
    <lineage>
        <taxon>Bacteria</taxon>
        <taxon>Bacillati</taxon>
        <taxon>Bacillota</taxon>
        <taxon>Clostridia</taxon>
        <taxon>Eubacteriales</taxon>
        <taxon>Oscillospiraceae</taxon>
        <taxon>Allofournierella</taxon>
    </lineage>
</organism>
<feature type="compositionally biased region" description="Basic and acidic residues" evidence="1">
    <location>
        <begin position="215"/>
        <end position="238"/>
    </location>
</feature>
<evidence type="ECO:0000313" key="2">
    <source>
        <dbReference type="EMBL" id="MDM8200615.1"/>
    </source>
</evidence>
<feature type="region of interest" description="Disordered" evidence="1">
    <location>
        <begin position="147"/>
        <end position="238"/>
    </location>
</feature>
<evidence type="ECO:0000313" key="3">
    <source>
        <dbReference type="Proteomes" id="UP001529380"/>
    </source>
</evidence>
<feature type="region of interest" description="Disordered" evidence="1">
    <location>
        <begin position="1"/>
        <end position="112"/>
    </location>
</feature>
<comment type="caution">
    <text evidence="2">The sequence shown here is derived from an EMBL/GenBank/DDBJ whole genome shotgun (WGS) entry which is preliminary data.</text>
</comment>
<dbReference type="EMBL" id="JAUDCL010000006">
    <property type="protein sequence ID" value="MDM8200615.1"/>
    <property type="molecule type" value="Genomic_DNA"/>
</dbReference>
<dbReference type="Proteomes" id="UP001529380">
    <property type="component" value="Unassembled WGS sequence"/>
</dbReference>
<evidence type="ECO:0000256" key="1">
    <source>
        <dbReference type="SAM" id="MobiDB-lite"/>
    </source>
</evidence>
<reference evidence="2 3" key="1">
    <citation type="submission" date="2023-06" db="EMBL/GenBank/DDBJ databases">
        <title>Identification and characterization of horizontal gene transfer across gut microbiota members of farm animals based on homology search.</title>
        <authorList>
            <person name="Schwarzerova J."/>
            <person name="Nykrynova M."/>
            <person name="Jureckova K."/>
            <person name="Cejkova D."/>
            <person name="Rychlik I."/>
        </authorList>
    </citation>
    <scope>NUCLEOTIDE SEQUENCE [LARGE SCALE GENOMIC DNA]</scope>
    <source>
        <strain evidence="2 3">ET340</strain>
    </source>
</reference>
<feature type="compositionally biased region" description="Acidic residues" evidence="1">
    <location>
        <begin position="190"/>
        <end position="214"/>
    </location>
</feature>
<sequence>MADQRNSSSVDDILETLKQGQSAPAAGGSVEDILADLGLEQKKTAPAAQEEPETPAAPTHRTVQSFWQEPTPEPQKQRSQSRAKQKPAKAAPPPQQEEPKAPRLSDTIQMDSDFQKFFSESVAVIPDLEQEQHPGFFARFVGRKKNAEFQDDEEGVDAEDYSTELNAEEDEPEERAPKRRRFGFWHKWNEDDEDEAEEETGEEPEDGGPEEDEEPPAREHEPFRLFHRERRAEPQEEP</sequence>
<feature type="compositionally biased region" description="Polar residues" evidence="1">
    <location>
        <begin position="1"/>
        <end position="10"/>
    </location>
</feature>
<feature type="non-terminal residue" evidence="2">
    <location>
        <position position="238"/>
    </location>
</feature>
<proteinExistence type="predicted"/>
<accession>A0ABT7UQS2</accession>
<feature type="compositionally biased region" description="Acidic residues" evidence="1">
    <location>
        <begin position="149"/>
        <end position="173"/>
    </location>
</feature>
<keyword evidence="3" id="KW-1185">Reference proteome</keyword>
<protein>
    <submittedName>
        <fullName evidence="2">Uncharacterized protein</fullName>
    </submittedName>
</protein>
<gene>
    <name evidence="2" type="ORF">QUW08_04805</name>
</gene>
<feature type="compositionally biased region" description="Low complexity" evidence="1">
    <location>
        <begin position="44"/>
        <end position="59"/>
    </location>
</feature>